<evidence type="ECO:0000256" key="5">
    <source>
        <dbReference type="SAM" id="Phobius"/>
    </source>
</evidence>
<keyword evidence="1" id="KW-1003">Cell membrane</keyword>
<dbReference type="AlphaFoldDB" id="A0A7U8GS20"/>
<sequence>MRFIKKILLALLALLMLFIGVMITVSNPALVSIDLVFIQLPELTLGVWLAIVFFLGSALGLIIGSLLVFALRTRVGSLKRKLATNQKELDQLRVANLKDAV</sequence>
<evidence type="ECO:0000256" key="1">
    <source>
        <dbReference type="ARBA" id="ARBA00022475"/>
    </source>
</evidence>
<comment type="caution">
    <text evidence="7">The sequence shown here is derived from an EMBL/GenBank/DDBJ whole genome shotgun (WGS) entry which is preliminary data.</text>
</comment>
<evidence type="ECO:0000313" key="7">
    <source>
        <dbReference type="EMBL" id="EAR60802.1"/>
    </source>
</evidence>
<proteinExistence type="predicted"/>
<keyword evidence="3 5" id="KW-1133">Transmembrane helix</keyword>
<name>A0A7U8GS20_NEPCE</name>
<dbReference type="OrthoDB" id="6121208at2"/>
<gene>
    <name evidence="7" type="ORF">MED92_16185</name>
</gene>
<feature type="domain" description="Lipopolysaccharide assembly protein A" evidence="6">
    <location>
        <begin position="27"/>
        <end position="90"/>
    </location>
</feature>
<evidence type="ECO:0000256" key="2">
    <source>
        <dbReference type="ARBA" id="ARBA00022692"/>
    </source>
</evidence>
<evidence type="ECO:0000259" key="6">
    <source>
        <dbReference type="Pfam" id="PF06305"/>
    </source>
</evidence>
<keyword evidence="8" id="KW-1185">Reference proteome</keyword>
<protein>
    <recommendedName>
        <fullName evidence="6">Lipopolysaccharide assembly protein A domain-containing protein</fullName>
    </recommendedName>
</protein>
<organism evidence="7 8">
    <name type="scientific">Neptuniibacter caesariensis</name>
    <dbReference type="NCBI Taxonomy" id="207954"/>
    <lineage>
        <taxon>Bacteria</taxon>
        <taxon>Pseudomonadati</taxon>
        <taxon>Pseudomonadota</taxon>
        <taxon>Gammaproteobacteria</taxon>
        <taxon>Oceanospirillales</taxon>
        <taxon>Oceanospirillaceae</taxon>
        <taxon>Neptuniibacter</taxon>
    </lineage>
</organism>
<dbReference type="Pfam" id="PF06305">
    <property type="entry name" value="LapA_dom"/>
    <property type="match status" value="1"/>
</dbReference>
<dbReference type="Proteomes" id="UP000002171">
    <property type="component" value="Unassembled WGS sequence"/>
</dbReference>
<dbReference type="RefSeq" id="WP_007020902.1">
    <property type="nucleotide sequence ID" value="NZ_CH724125.1"/>
</dbReference>
<evidence type="ECO:0000256" key="4">
    <source>
        <dbReference type="ARBA" id="ARBA00023136"/>
    </source>
</evidence>
<feature type="transmembrane region" description="Helical" evidence="5">
    <location>
        <begin position="47"/>
        <end position="71"/>
    </location>
</feature>
<dbReference type="GO" id="GO:0005886">
    <property type="term" value="C:plasma membrane"/>
    <property type="evidence" value="ECO:0007669"/>
    <property type="project" value="InterPro"/>
</dbReference>
<keyword evidence="2 5" id="KW-0812">Transmembrane</keyword>
<reference evidence="7 8" key="1">
    <citation type="submission" date="2006-02" db="EMBL/GenBank/DDBJ databases">
        <authorList>
            <person name="Pinhassi J."/>
            <person name="Pedros-Alio C."/>
            <person name="Ferriera S."/>
            <person name="Johnson J."/>
            <person name="Kravitz S."/>
            <person name="Halpern A."/>
            <person name="Remington K."/>
            <person name="Beeson K."/>
            <person name="Tran B."/>
            <person name="Rogers Y.-H."/>
            <person name="Friedman R."/>
            <person name="Venter J.C."/>
        </authorList>
    </citation>
    <scope>NUCLEOTIDE SEQUENCE [LARGE SCALE GENOMIC DNA]</scope>
    <source>
        <strain evidence="7 8">MED92</strain>
    </source>
</reference>
<dbReference type="InterPro" id="IPR010445">
    <property type="entry name" value="LapA_dom"/>
</dbReference>
<dbReference type="EMBL" id="AAOW01000013">
    <property type="protein sequence ID" value="EAR60802.1"/>
    <property type="molecule type" value="Genomic_DNA"/>
</dbReference>
<evidence type="ECO:0000313" key="8">
    <source>
        <dbReference type="Proteomes" id="UP000002171"/>
    </source>
</evidence>
<evidence type="ECO:0000256" key="3">
    <source>
        <dbReference type="ARBA" id="ARBA00022989"/>
    </source>
</evidence>
<keyword evidence="4 5" id="KW-0472">Membrane</keyword>
<accession>A0A7U8GS20</accession>